<dbReference type="EMBL" id="KN823214">
    <property type="protein sequence ID" value="KIO19575.1"/>
    <property type="molecule type" value="Genomic_DNA"/>
</dbReference>
<dbReference type="HOGENOM" id="CLU_004591_2_1_1"/>
<feature type="compositionally biased region" description="Pro residues" evidence="1">
    <location>
        <begin position="1003"/>
        <end position="1013"/>
    </location>
</feature>
<evidence type="ECO:0000313" key="3">
    <source>
        <dbReference type="Proteomes" id="UP000054248"/>
    </source>
</evidence>
<dbReference type="OrthoDB" id="2246127at2759"/>
<sequence length="1041" mass="116053">SCTLDVLMHLPRSAFSERQLELLLWLLRMNGVNNLPSVRTTKSFQASLQKLCGIGTIKYSGALGHTYYANDLGALIGQEMSNPIVRQHLHFYPEDAGPKLEQAWHGRRWRHKLDPDLLTPMIRTGKGPSEKDFYIWEPTLLKDGRACMPIRWFIRAGRFHGDAYRLEVSRDGKGWVVRDWDRLVISESDLALSLPDFRASYLWRALPSPDAIQGHLGSHLSDSRIEVWSRPSENRWRTLAKGRRVLSFMIWLYCDDTSGNVSKRWNKHNSFLFTAAGLPADLVQHDFHVHFLSTSNIAPPLEMLGGIVEQIDKLQDQGTWVYDIKDNDLALVFPTVLAMLGDNPMQSEFACHRGLMAKLFCRICKVSKGVNDYDEESGDEGNAGAADDDASSVGSKQGGKKKKKALETLEEMKDRVLRFLRIGERRTTQNTKDVLNQILNHSLRVGGKAAAKTEKTRHGVKDSFQDVFLERLYSAQQGKRGANAEASLDTAIAQLPEQTESPVWQLQGFDPHSDTPIEILHVILLGFVKYFWRDAVSRLSPVQKAILETRLSSFDVAGLSIPRLSGKTLVQYAKSLTGRDFRAISQVAPFVLTDLGLPEECLASWRALSALVPLVWQPAISNKQEYITDLRAAIDRLLISTACWTPRWFNKPKFHLILHLPDHILDFGPAGIFATEAFESFNAVIRSKSVHSNRQAPSRDIARAFAQESRVRHLMSGGAFPVDISTIEDGYRPGEPTLRKCVPGVDGSTLEDIDVVFRTPGRLALELHHEPIISSYIGFMKKPIPTHGKAGLPLPYSPNLVPSTLTFRTVSDMTLRSGDTCAEGDWVLATTNSHDHTVGQVEEILRVKGSQNDTVDIADMVILRLPTLVDTSPNYYMPRFKKTPDSPLRIFSPGEITCVVNMQHHCLGNACDCSANEGVYQERERVIGQTRPKVKHRNPGDLVLNMAQMRNAAHIQPHRKVPELLDRGAAVTEGCIKAIKAERLRRAAASAAATEVAPTLDPGSPPSRTPPPVVYGGESSISLRLPRRLHELQNEATSSGG</sequence>
<evidence type="ECO:0000313" key="2">
    <source>
        <dbReference type="EMBL" id="KIO19575.1"/>
    </source>
</evidence>
<dbReference type="PANTHER" id="PTHR31912:SF34">
    <property type="entry name" value="NOTOCHORD-RELATED PROTEIN"/>
    <property type="match status" value="1"/>
</dbReference>
<organism evidence="2 3">
    <name type="scientific">Tulasnella calospora MUT 4182</name>
    <dbReference type="NCBI Taxonomy" id="1051891"/>
    <lineage>
        <taxon>Eukaryota</taxon>
        <taxon>Fungi</taxon>
        <taxon>Dikarya</taxon>
        <taxon>Basidiomycota</taxon>
        <taxon>Agaricomycotina</taxon>
        <taxon>Agaricomycetes</taxon>
        <taxon>Cantharellales</taxon>
        <taxon>Tulasnellaceae</taxon>
        <taxon>Tulasnella</taxon>
    </lineage>
</organism>
<dbReference type="AlphaFoldDB" id="A0A0C3PWY2"/>
<reference evidence="2 3" key="1">
    <citation type="submission" date="2014-04" db="EMBL/GenBank/DDBJ databases">
        <authorList>
            <consortium name="DOE Joint Genome Institute"/>
            <person name="Kuo A."/>
            <person name="Girlanda M."/>
            <person name="Perotto S."/>
            <person name="Kohler A."/>
            <person name="Nagy L.G."/>
            <person name="Floudas D."/>
            <person name="Copeland A."/>
            <person name="Barry K.W."/>
            <person name="Cichocki N."/>
            <person name="Veneault-Fourrey C."/>
            <person name="LaButti K."/>
            <person name="Lindquist E.A."/>
            <person name="Lipzen A."/>
            <person name="Lundell T."/>
            <person name="Morin E."/>
            <person name="Murat C."/>
            <person name="Sun H."/>
            <person name="Tunlid A."/>
            <person name="Henrissat B."/>
            <person name="Grigoriev I.V."/>
            <person name="Hibbett D.S."/>
            <person name="Martin F."/>
            <person name="Nordberg H.P."/>
            <person name="Cantor M.N."/>
            <person name="Hua S.X."/>
        </authorList>
    </citation>
    <scope>NUCLEOTIDE SEQUENCE [LARGE SCALE GENOMIC DNA]</scope>
    <source>
        <strain evidence="2 3">MUT 4182</strain>
    </source>
</reference>
<gene>
    <name evidence="2" type="ORF">M407DRAFT_82625</name>
</gene>
<dbReference type="STRING" id="1051891.A0A0C3PWY2"/>
<proteinExistence type="predicted"/>
<accession>A0A0C3PWY2</accession>
<name>A0A0C3PWY2_9AGAM</name>
<dbReference type="PANTHER" id="PTHR31912">
    <property type="entry name" value="IP13529P"/>
    <property type="match status" value="1"/>
</dbReference>
<feature type="non-terminal residue" evidence="2">
    <location>
        <position position="1"/>
    </location>
</feature>
<protein>
    <submittedName>
        <fullName evidence="2">Uncharacterized protein</fullName>
    </submittedName>
</protein>
<keyword evidence="3" id="KW-1185">Reference proteome</keyword>
<reference evidence="3" key="2">
    <citation type="submission" date="2015-01" db="EMBL/GenBank/DDBJ databases">
        <title>Evolutionary Origins and Diversification of the Mycorrhizal Mutualists.</title>
        <authorList>
            <consortium name="DOE Joint Genome Institute"/>
            <consortium name="Mycorrhizal Genomics Consortium"/>
            <person name="Kohler A."/>
            <person name="Kuo A."/>
            <person name="Nagy L.G."/>
            <person name="Floudas D."/>
            <person name="Copeland A."/>
            <person name="Barry K.W."/>
            <person name="Cichocki N."/>
            <person name="Veneault-Fourrey C."/>
            <person name="LaButti K."/>
            <person name="Lindquist E.A."/>
            <person name="Lipzen A."/>
            <person name="Lundell T."/>
            <person name="Morin E."/>
            <person name="Murat C."/>
            <person name="Riley R."/>
            <person name="Ohm R."/>
            <person name="Sun H."/>
            <person name="Tunlid A."/>
            <person name="Henrissat B."/>
            <person name="Grigoriev I.V."/>
            <person name="Hibbett D.S."/>
            <person name="Martin F."/>
        </authorList>
    </citation>
    <scope>NUCLEOTIDE SEQUENCE [LARGE SCALE GENOMIC DNA]</scope>
    <source>
        <strain evidence="3">MUT 4182</strain>
    </source>
</reference>
<feature type="region of interest" description="Disordered" evidence="1">
    <location>
        <begin position="374"/>
        <end position="405"/>
    </location>
</feature>
<feature type="compositionally biased region" description="Low complexity" evidence="1">
    <location>
        <begin position="380"/>
        <end position="395"/>
    </location>
</feature>
<dbReference type="Proteomes" id="UP000054248">
    <property type="component" value="Unassembled WGS sequence"/>
</dbReference>
<evidence type="ECO:0000256" key="1">
    <source>
        <dbReference type="SAM" id="MobiDB-lite"/>
    </source>
</evidence>
<feature type="region of interest" description="Disordered" evidence="1">
    <location>
        <begin position="994"/>
        <end position="1041"/>
    </location>
</feature>